<reference evidence="2" key="2">
    <citation type="submission" date="2020-06" db="EMBL/GenBank/DDBJ databases">
        <authorList>
            <person name="Sheffer M."/>
        </authorList>
    </citation>
    <scope>NUCLEOTIDE SEQUENCE</scope>
</reference>
<name>A0A8T0F8B3_ARGBR</name>
<proteinExistence type="predicted"/>
<evidence type="ECO:0000313" key="3">
    <source>
        <dbReference type="Proteomes" id="UP000807504"/>
    </source>
</evidence>
<organism evidence="2 3">
    <name type="scientific">Argiope bruennichi</name>
    <name type="common">Wasp spider</name>
    <name type="synonym">Aranea bruennichi</name>
    <dbReference type="NCBI Taxonomy" id="94029"/>
    <lineage>
        <taxon>Eukaryota</taxon>
        <taxon>Metazoa</taxon>
        <taxon>Ecdysozoa</taxon>
        <taxon>Arthropoda</taxon>
        <taxon>Chelicerata</taxon>
        <taxon>Arachnida</taxon>
        <taxon>Araneae</taxon>
        <taxon>Araneomorphae</taxon>
        <taxon>Entelegynae</taxon>
        <taxon>Araneoidea</taxon>
        <taxon>Araneidae</taxon>
        <taxon>Argiope</taxon>
    </lineage>
</organism>
<reference evidence="2" key="1">
    <citation type="journal article" date="2020" name="bioRxiv">
        <title>Chromosome-level reference genome of the European wasp spider Argiope bruennichi: a resource for studies on range expansion and evolutionary adaptation.</title>
        <authorList>
            <person name="Sheffer M.M."/>
            <person name="Hoppe A."/>
            <person name="Krehenwinkel H."/>
            <person name="Uhl G."/>
            <person name="Kuss A.W."/>
            <person name="Jensen L."/>
            <person name="Jensen C."/>
            <person name="Gillespie R.G."/>
            <person name="Hoff K.J."/>
            <person name="Prost S."/>
        </authorList>
    </citation>
    <scope>NUCLEOTIDE SEQUENCE</scope>
</reference>
<dbReference type="Proteomes" id="UP000807504">
    <property type="component" value="Unassembled WGS sequence"/>
</dbReference>
<evidence type="ECO:0000313" key="2">
    <source>
        <dbReference type="EMBL" id="KAF8785669.1"/>
    </source>
</evidence>
<keyword evidence="3" id="KW-1185">Reference proteome</keyword>
<evidence type="ECO:0000256" key="1">
    <source>
        <dbReference type="SAM" id="Phobius"/>
    </source>
</evidence>
<accession>A0A8T0F8B3</accession>
<keyword evidence="1" id="KW-1133">Transmembrane helix</keyword>
<protein>
    <submittedName>
        <fullName evidence="2">Uncharacterized protein</fullName>
    </submittedName>
</protein>
<keyword evidence="1" id="KW-0812">Transmembrane</keyword>
<comment type="caution">
    <text evidence="2">The sequence shown here is derived from an EMBL/GenBank/DDBJ whole genome shotgun (WGS) entry which is preliminary data.</text>
</comment>
<feature type="transmembrane region" description="Helical" evidence="1">
    <location>
        <begin position="20"/>
        <end position="39"/>
    </location>
</feature>
<dbReference type="AlphaFoldDB" id="A0A8T0F8B3"/>
<keyword evidence="1" id="KW-0472">Membrane</keyword>
<dbReference type="EMBL" id="JABXBU010000030">
    <property type="protein sequence ID" value="KAF8785669.1"/>
    <property type="molecule type" value="Genomic_DNA"/>
</dbReference>
<gene>
    <name evidence="2" type="ORF">HNY73_011184</name>
</gene>
<sequence length="80" mass="8168">MEINQMKTSCTKSGAVSEEAGAVIIALMIAASTLPAAAISGAPTVVAKEQVFSNVGARNKLDSNVFFSLLCVTTTGSYAL</sequence>